<evidence type="ECO:0000256" key="6">
    <source>
        <dbReference type="HAMAP-Rule" id="MF_00900"/>
    </source>
</evidence>
<comment type="subcellular location">
    <subcellularLocation>
        <location evidence="6">Cytoplasm</location>
    </subcellularLocation>
    <text evidence="6">May associate with membranes.</text>
</comment>
<dbReference type="InterPro" id="IPR030394">
    <property type="entry name" value="G_HFLX_dom"/>
</dbReference>
<dbReference type="PANTHER" id="PTHR10229:SF0">
    <property type="entry name" value="GTP-BINDING PROTEIN 6-RELATED"/>
    <property type="match status" value="1"/>
</dbReference>
<evidence type="ECO:0000256" key="4">
    <source>
        <dbReference type="ARBA" id="ARBA00022842"/>
    </source>
</evidence>
<dbReference type="GO" id="GO:0043022">
    <property type="term" value="F:ribosome binding"/>
    <property type="evidence" value="ECO:0007669"/>
    <property type="project" value="TreeGrafter"/>
</dbReference>
<evidence type="ECO:0000259" key="10">
    <source>
        <dbReference type="PROSITE" id="PS51705"/>
    </source>
</evidence>
<dbReference type="InterPro" id="IPR006073">
    <property type="entry name" value="GTP-bd"/>
</dbReference>
<keyword evidence="3 6" id="KW-0547">Nucleotide-binding</keyword>
<dbReference type="Gene3D" id="6.10.250.2860">
    <property type="match status" value="1"/>
</dbReference>
<accession>A0A1H9GRC0</accession>
<dbReference type="NCBIfam" id="TIGR00231">
    <property type="entry name" value="small_GTP"/>
    <property type="match status" value="1"/>
</dbReference>
<evidence type="ECO:0000256" key="5">
    <source>
        <dbReference type="ARBA" id="ARBA00023134"/>
    </source>
</evidence>
<dbReference type="CDD" id="cd01878">
    <property type="entry name" value="HflX"/>
    <property type="match status" value="1"/>
</dbReference>
<comment type="similarity">
    <text evidence="6">Belongs to the TRAFAC class OBG-HflX-like GTPase superfamily. HflX GTPase family.</text>
</comment>
<dbReference type="HAMAP" id="MF_00900">
    <property type="entry name" value="GTPase_HflX"/>
    <property type="match status" value="1"/>
</dbReference>
<keyword evidence="4 8" id="KW-0460">Magnesium</keyword>
<evidence type="ECO:0000313" key="12">
    <source>
        <dbReference type="Proteomes" id="UP000198556"/>
    </source>
</evidence>
<dbReference type="AlphaFoldDB" id="A0A1H9GRC0"/>
<keyword evidence="1 6" id="KW-0963">Cytoplasm</keyword>
<feature type="binding site" evidence="7">
    <location>
        <begin position="254"/>
        <end position="257"/>
    </location>
    <ligand>
        <name>GTP</name>
        <dbReference type="ChEBI" id="CHEBI:37565"/>
    </ligand>
</feature>
<feature type="binding site" evidence="7">
    <location>
        <begin position="207"/>
        <end position="214"/>
    </location>
    <ligand>
        <name>GTP</name>
        <dbReference type="ChEBI" id="CHEBI:37565"/>
    </ligand>
</feature>
<evidence type="ECO:0000256" key="3">
    <source>
        <dbReference type="ARBA" id="ARBA00022741"/>
    </source>
</evidence>
<evidence type="ECO:0000256" key="1">
    <source>
        <dbReference type="ARBA" id="ARBA00022490"/>
    </source>
</evidence>
<dbReference type="GO" id="GO:0005737">
    <property type="term" value="C:cytoplasm"/>
    <property type="evidence" value="ECO:0007669"/>
    <property type="project" value="UniProtKB-SubCell"/>
</dbReference>
<feature type="domain" description="Hflx-type G" evidence="10">
    <location>
        <begin position="201"/>
        <end position="362"/>
    </location>
</feature>
<evidence type="ECO:0000256" key="7">
    <source>
        <dbReference type="PIRSR" id="PIRSR006809-1"/>
    </source>
</evidence>
<dbReference type="EMBL" id="FOGF01000001">
    <property type="protein sequence ID" value="SEQ52538.1"/>
    <property type="molecule type" value="Genomic_DNA"/>
</dbReference>
<protein>
    <recommendedName>
        <fullName evidence="6">GTPase HflX</fullName>
    </recommendedName>
    <alternativeName>
        <fullName evidence="6">GTP-binding protein HflX</fullName>
    </alternativeName>
</protein>
<evidence type="ECO:0000256" key="8">
    <source>
        <dbReference type="PIRSR" id="PIRSR006809-2"/>
    </source>
</evidence>
<dbReference type="InterPro" id="IPR005225">
    <property type="entry name" value="Small_GTP-bd"/>
</dbReference>
<reference evidence="11 12" key="1">
    <citation type="submission" date="2016-10" db="EMBL/GenBank/DDBJ databases">
        <authorList>
            <person name="de Groot N.N."/>
        </authorList>
    </citation>
    <scope>NUCLEOTIDE SEQUENCE [LARGE SCALE GENOMIC DNA]</scope>
    <source>
        <strain evidence="11 12">DSM 15827</strain>
    </source>
</reference>
<dbReference type="PRINTS" id="PR00326">
    <property type="entry name" value="GTP1OBG"/>
</dbReference>
<name>A0A1H9GRC0_9LACT</name>
<keyword evidence="2 8" id="KW-0479">Metal-binding</keyword>
<feature type="binding site" evidence="7">
    <location>
        <begin position="320"/>
        <end position="323"/>
    </location>
    <ligand>
        <name>GTP</name>
        <dbReference type="ChEBI" id="CHEBI:37565"/>
    </ligand>
</feature>
<dbReference type="STRING" id="137733.SAMN05421767_10121"/>
<dbReference type="GO" id="GO:0003924">
    <property type="term" value="F:GTPase activity"/>
    <property type="evidence" value="ECO:0007669"/>
    <property type="project" value="UniProtKB-UniRule"/>
</dbReference>
<dbReference type="OrthoDB" id="9812272at2"/>
<keyword evidence="5 6" id="KW-0342">GTP-binding</keyword>
<dbReference type="InterPro" id="IPR042108">
    <property type="entry name" value="GTPase_HflX_N_sf"/>
</dbReference>
<dbReference type="Gene3D" id="3.40.50.300">
    <property type="entry name" value="P-loop containing nucleotide triphosphate hydrolases"/>
    <property type="match status" value="1"/>
</dbReference>
<proteinExistence type="inferred from homology"/>
<keyword evidence="12" id="KW-1185">Reference proteome</keyword>
<dbReference type="PIRSF" id="PIRSF006809">
    <property type="entry name" value="GTP-binding_hflX_prd"/>
    <property type="match status" value="1"/>
</dbReference>
<dbReference type="PANTHER" id="PTHR10229">
    <property type="entry name" value="GTP-BINDING PROTEIN HFLX"/>
    <property type="match status" value="1"/>
</dbReference>
<dbReference type="Pfam" id="PF16360">
    <property type="entry name" value="GTP-bdg_M"/>
    <property type="match status" value="1"/>
</dbReference>
<dbReference type="InterPro" id="IPR032305">
    <property type="entry name" value="GTP-bd_M"/>
</dbReference>
<feature type="binding site" evidence="8">
    <location>
        <position position="234"/>
    </location>
    <ligand>
        <name>Mg(2+)</name>
        <dbReference type="ChEBI" id="CHEBI:18420"/>
    </ligand>
</feature>
<dbReference type="RefSeq" id="WP_089745393.1">
    <property type="nucleotide sequence ID" value="NZ_FOGF01000001.1"/>
</dbReference>
<feature type="binding site" evidence="7">
    <location>
        <begin position="340"/>
        <end position="342"/>
    </location>
    <ligand>
        <name>GTP</name>
        <dbReference type="ChEBI" id="CHEBI:37565"/>
    </ligand>
</feature>
<evidence type="ECO:0000313" key="11">
    <source>
        <dbReference type="EMBL" id="SEQ52538.1"/>
    </source>
</evidence>
<dbReference type="PROSITE" id="PS51705">
    <property type="entry name" value="G_HFLX"/>
    <property type="match status" value="1"/>
</dbReference>
<dbReference type="GO" id="GO:0046872">
    <property type="term" value="F:metal ion binding"/>
    <property type="evidence" value="ECO:0007669"/>
    <property type="project" value="UniProtKB-KW"/>
</dbReference>
<feature type="binding site" evidence="7">
    <location>
        <begin position="232"/>
        <end position="236"/>
    </location>
    <ligand>
        <name>GTP</name>
        <dbReference type="ChEBI" id="CHEBI:37565"/>
    </ligand>
</feature>
<dbReference type="Gene3D" id="3.40.50.11060">
    <property type="entry name" value="GTPase HflX, N-terminal domain"/>
    <property type="match status" value="1"/>
</dbReference>
<dbReference type="NCBIfam" id="TIGR03156">
    <property type="entry name" value="GTP_HflX"/>
    <property type="match status" value="1"/>
</dbReference>
<feature type="binding site" evidence="8">
    <location>
        <position position="214"/>
    </location>
    <ligand>
        <name>Mg(2+)</name>
        <dbReference type="ChEBI" id="CHEBI:18420"/>
    </ligand>
</feature>
<sequence>MQQIENKNKEKVILVAVQKEELDEAFEYSIEEMKRLVETAQGEVVAVITQKREAYSGRTMVGKGKVEEIAMMVDDLAADIVVFYQSLTGSMAKNLQEQINARIIDRTQLILDIFAMRARSKEGKLQVQLAQMNYLLPRLSGQGSSLSRLGGGIGTRGPGETQLEVDRRVIRKQIRDIERQLEETKKHRERSRMKRKNSRSFQMGLIGYTNAGKSTILNALTDAGTYEENQLFATLDPLTRKIDYPGQYEITLTDTVGFIQDLPTTLIHAFESTLEESKNVDLLIHVVDASAENFLTHEKTVLALLDELEMKEIPIVTIYNKMDQALPRFQASAYPNLQISAKNPADIERLKEFLLTEMKQCMTPYHYALEPYEQAEMIRLQQQTIVESLVYDEETNKYLVKGFEKN</sequence>
<evidence type="ECO:0000256" key="2">
    <source>
        <dbReference type="ARBA" id="ARBA00022723"/>
    </source>
</evidence>
<organism evidence="11 12">
    <name type="scientific">Granulicatella balaenopterae</name>
    <dbReference type="NCBI Taxonomy" id="137733"/>
    <lineage>
        <taxon>Bacteria</taxon>
        <taxon>Bacillati</taxon>
        <taxon>Bacillota</taxon>
        <taxon>Bacilli</taxon>
        <taxon>Lactobacillales</taxon>
        <taxon>Carnobacteriaceae</taxon>
        <taxon>Granulicatella</taxon>
    </lineage>
</organism>
<dbReference type="InterPro" id="IPR016496">
    <property type="entry name" value="GTPase_HflX"/>
</dbReference>
<comment type="cofactor">
    <cofactor evidence="8">
        <name>Mg(2+)</name>
        <dbReference type="ChEBI" id="CHEBI:18420"/>
    </cofactor>
</comment>
<dbReference type="InterPro" id="IPR027417">
    <property type="entry name" value="P-loop_NTPase"/>
</dbReference>
<dbReference type="SUPFAM" id="SSF52540">
    <property type="entry name" value="P-loop containing nucleoside triphosphate hydrolases"/>
    <property type="match status" value="1"/>
</dbReference>
<dbReference type="GO" id="GO:0005525">
    <property type="term" value="F:GTP binding"/>
    <property type="evidence" value="ECO:0007669"/>
    <property type="project" value="UniProtKB-UniRule"/>
</dbReference>
<comment type="subunit">
    <text evidence="6">Monomer. Associates with the 50S ribosomal subunit.</text>
</comment>
<gene>
    <name evidence="6" type="primary">hflX</name>
    <name evidence="11" type="ORF">SAMN05421767_10121</name>
</gene>
<keyword evidence="9" id="KW-0175">Coiled coil</keyword>
<dbReference type="FunFam" id="3.40.50.11060:FF:000001">
    <property type="entry name" value="GTPase HflX"/>
    <property type="match status" value="1"/>
</dbReference>
<comment type="function">
    <text evidence="6">GTPase that associates with the 50S ribosomal subunit and may have a role during protein synthesis or ribosome biogenesis.</text>
</comment>
<dbReference type="InterPro" id="IPR025121">
    <property type="entry name" value="GTPase_HflX_N"/>
</dbReference>
<dbReference type="Proteomes" id="UP000198556">
    <property type="component" value="Unassembled WGS sequence"/>
</dbReference>
<evidence type="ECO:0000256" key="9">
    <source>
        <dbReference type="SAM" id="Coils"/>
    </source>
</evidence>
<feature type="coiled-coil region" evidence="9">
    <location>
        <begin position="167"/>
        <end position="194"/>
    </location>
</feature>
<dbReference type="Pfam" id="PF01926">
    <property type="entry name" value="MMR_HSR1"/>
    <property type="match status" value="1"/>
</dbReference>
<dbReference type="Pfam" id="PF13167">
    <property type="entry name" value="GTP-bdg_N"/>
    <property type="match status" value="1"/>
</dbReference>